<proteinExistence type="predicted"/>
<sequence length="740" mass="86578">MSSRYDLTLQQKIELINESESKLTDVYINSKAKRQTTLEDFSTITVPTTTTTITTTMNVPPDALPQREIFARKNTTQPFTVNENNQNQQVQQQQQQQQNHRQPDENDNISDVEVEVNDESIPININKKTRKDKDKKKIRRYLEPNRILKWLEEHSRSSKNAISRRDNQAYVLASTSIYDEWVRNNYELQVWQAYLKMGTEHKHWAKEVVRRTKRRDDVINTRFVEKKINRLTTAIAEASQTTANLVAKQLSVERGRQTTTAGTVGTDTDDELDTETAGAVPTTTTTTFKNYVRELVERIEIYILEYIHFCTQHVKKMAQSRIQIAKAQMEEFKALEDFEQIATPAQWNTHFLLKPKVKLWLTKNKNYQILSKRVELDMPPKIIDKVDFSFKIDESIISQDETQAMYNQMRQITKDFRTQAMTLYVQSAARENEILSNEIKGIIERFPQENDDGFDAEPGYAAFKQYHELREKRMKLEIEQSLYFLFEQRVERFLAPAIINEANMRLTEEEHQLLKFGPKFIFNDSKTAARRRITGLATLKRKIEKCFLRKKVSPGRPLQQFIVELDVLLQTLHNISITSKNLNKSLIIGSQMNQNDIIELINSQASQSQVLNGVKVKKKKNYGRLVKRLKHKFRLANVMLQKSDKSKVFHLGKIEDYRKKSNEYMEKTQAYKCLGKEDPLPDLIKRTNKYLLDLRLAKWITQKHYELLSKKPNEVELAHLYYLPKAHKPGTRLRPIISGL</sequence>
<dbReference type="Proteomes" id="UP000663854">
    <property type="component" value="Unassembled WGS sequence"/>
</dbReference>
<evidence type="ECO:0000313" key="4">
    <source>
        <dbReference type="Proteomes" id="UP000663870"/>
    </source>
</evidence>
<name>A0A816AQK2_9BILA</name>
<accession>A0A816AQK2</accession>
<evidence type="ECO:0000313" key="2">
    <source>
        <dbReference type="EMBL" id="CAF1343215.1"/>
    </source>
</evidence>
<protein>
    <submittedName>
        <fullName evidence="3">Uncharacterized protein</fullName>
    </submittedName>
</protein>
<dbReference type="AlphaFoldDB" id="A0A816AQK2"/>
<evidence type="ECO:0000313" key="3">
    <source>
        <dbReference type="EMBL" id="CAF1597964.1"/>
    </source>
</evidence>
<dbReference type="EMBL" id="CAJNOL010004982">
    <property type="protein sequence ID" value="CAF1597964.1"/>
    <property type="molecule type" value="Genomic_DNA"/>
</dbReference>
<dbReference type="Proteomes" id="UP000663870">
    <property type="component" value="Unassembled WGS sequence"/>
</dbReference>
<feature type="region of interest" description="Disordered" evidence="1">
    <location>
        <begin position="84"/>
        <end position="107"/>
    </location>
</feature>
<organism evidence="3 4">
    <name type="scientific">Rotaria sordida</name>
    <dbReference type="NCBI Taxonomy" id="392033"/>
    <lineage>
        <taxon>Eukaryota</taxon>
        <taxon>Metazoa</taxon>
        <taxon>Spiralia</taxon>
        <taxon>Gnathifera</taxon>
        <taxon>Rotifera</taxon>
        <taxon>Eurotatoria</taxon>
        <taxon>Bdelloidea</taxon>
        <taxon>Philodinida</taxon>
        <taxon>Philodinidae</taxon>
        <taxon>Rotaria</taxon>
    </lineage>
</organism>
<dbReference type="EMBL" id="CAJNOH010003628">
    <property type="protein sequence ID" value="CAF1343215.1"/>
    <property type="molecule type" value="Genomic_DNA"/>
</dbReference>
<keyword evidence="4" id="KW-1185">Reference proteome</keyword>
<reference evidence="3" key="1">
    <citation type="submission" date="2021-02" db="EMBL/GenBank/DDBJ databases">
        <authorList>
            <person name="Nowell W R."/>
        </authorList>
    </citation>
    <scope>NUCLEOTIDE SEQUENCE</scope>
</reference>
<gene>
    <name evidence="3" type="ORF">JXQ802_LOCUS47962</name>
    <name evidence="2" type="ORF">PYM288_LOCUS32003</name>
</gene>
<comment type="caution">
    <text evidence="3">The sequence shown here is derived from an EMBL/GenBank/DDBJ whole genome shotgun (WGS) entry which is preliminary data.</text>
</comment>
<evidence type="ECO:0000256" key="1">
    <source>
        <dbReference type="SAM" id="MobiDB-lite"/>
    </source>
</evidence>
<feature type="compositionally biased region" description="Low complexity" evidence="1">
    <location>
        <begin position="84"/>
        <end position="99"/>
    </location>
</feature>